<dbReference type="Gene3D" id="3.40.1780.10">
    <property type="entry name" value="QueA-like"/>
    <property type="match status" value="1"/>
</dbReference>
<keyword evidence="3" id="KW-0949">S-adenosyl-L-methionine</keyword>
<evidence type="ECO:0000256" key="4">
    <source>
        <dbReference type="ARBA" id="ARBA00022785"/>
    </source>
</evidence>
<feature type="domain" description="FAD-binding PCMH-type" evidence="5">
    <location>
        <begin position="185"/>
        <end position="362"/>
    </location>
</feature>
<dbReference type="EMBL" id="BAAAHE010000025">
    <property type="protein sequence ID" value="GAA0625040.1"/>
    <property type="molecule type" value="Genomic_DNA"/>
</dbReference>
<dbReference type="Gene3D" id="2.40.10.240">
    <property type="entry name" value="QueA-like"/>
    <property type="match status" value="1"/>
</dbReference>
<dbReference type="SUPFAM" id="SSF111337">
    <property type="entry name" value="QueA-like"/>
    <property type="match status" value="1"/>
</dbReference>
<gene>
    <name evidence="6" type="ORF">GCM10009547_30330</name>
</gene>
<dbReference type="InterPro" id="IPR016166">
    <property type="entry name" value="FAD-bd_PCMH"/>
</dbReference>
<keyword evidence="7" id="KW-1185">Reference proteome</keyword>
<dbReference type="Proteomes" id="UP001500957">
    <property type="component" value="Unassembled WGS sequence"/>
</dbReference>
<evidence type="ECO:0000256" key="2">
    <source>
        <dbReference type="ARBA" id="ARBA00022679"/>
    </source>
</evidence>
<dbReference type="InterPro" id="IPR042118">
    <property type="entry name" value="QueA_dom1"/>
</dbReference>
<organism evidence="6 7">
    <name type="scientific">Sporichthya brevicatena</name>
    <dbReference type="NCBI Taxonomy" id="171442"/>
    <lineage>
        <taxon>Bacteria</taxon>
        <taxon>Bacillati</taxon>
        <taxon>Actinomycetota</taxon>
        <taxon>Actinomycetes</taxon>
        <taxon>Sporichthyales</taxon>
        <taxon>Sporichthyaceae</taxon>
        <taxon>Sporichthya</taxon>
    </lineage>
</organism>
<evidence type="ECO:0000259" key="5">
    <source>
        <dbReference type="PROSITE" id="PS51387"/>
    </source>
</evidence>
<dbReference type="PANTHER" id="PTHR30307:SF0">
    <property type="entry name" value="S-ADENOSYLMETHIONINE:TRNA RIBOSYLTRANSFERASE-ISOMERASE"/>
    <property type="match status" value="1"/>
</dbReference>
<dbReference type="InterPro" id="IPR042119">
    <property type="entry name" value="QueA_dom2"/>
</dbReference>
<evidence type="ECO:0000313" key="6">
    <source>
        <dbReference type="EMBL" id="GAA0625040.1"/>
    </source>
</evidence>
<dbReference type="PROSITE" id="PS51387">
    <property type="entry name" value="FAD_PCMH"/>
    <property type="match status" value="1"/>
</dbReference>
<dbReference type="InterPro" id="IPR036100">
    <property type="entry name" value="QueA_sf"/>
</dbReference>
<keyword evidence="2" id="KW-0808">Transferase</keyword>
<evidence type="ECO:0000256" key="1">
    <source>
        <dbReference type="ARBA" id="ARBA00022490"/>
    </source>
</evidence>
<accession>A0ABN1H026</accession>
<dbReference type="InterPro" id="IPR003699">
    <property type="entry name" value="QueA"/>
</dbReference>
<name>A0ABN1H026_9ACTN</name>
<evidence type="ECO:0000313" key="7">
    <source>
        <dbReference type="Proteomes" id="UP001500957"/>
    </source>
</evidence>
<reference evidence="6 7" key="1">
    <citation type="journal article" date="2019" name="Int. J. Syst. Evol. Microbiol.">
        <title>The Global Catalogue of Microorganisms (GCM) 10K type strain sequencing project: providing services to taxonomists for standard genome sequencing and annotation.</title>
        <authorList>
            <consortium name="The Broad Institute Genomics Platform"/>
            <consortium name="The Broad Institute Genome Sequencing Center for Infectious Disease"/>
            <person name="Wu L."/>
            <person name="Ma J."/>
        </authorList>
    </citation>
    <scope>NUCLEOTIDE SEQUENCE [LARGE SCALE GENOMIC DNA]</scope>
    <source>
        <strain evidence="6 7">JCM 10671</strain>
    </source>
</reference>
<protein>
    <submittedName>
        <fullName evidence="6">S-adenosylmethionine:tRNA ribosyltransferase-isomerase</fullName>
    </submittedName>
</protein>
<keyword evidence="1" id="KW-0963">Cytoplasm</keyword>
<dbReference type="Pfam" id="PF02547">
    <property type="entry name" value="Queuosine_synth"/>
    <property type="match status" value="1"/>
</dbReference>
<comment type="caution">
    <text evidence="6">The sequence shown here is derived from an EMBL/GenBank/DDBJ whole genome shotgun (WGS) entry which is preliminary data.</text>
</comment>
<proteinExistence type="predicted"/>
<dbReference type="RefSeq" id="WP_344606197.1">
    <property type="nucleotide sequence ID" value="NZ_BAAAHE010000025.1"/>
</dbReference>
<dbReference type="PANTHER" id="PTHR30307">
    <property type="entry name" value="S-ADENOSYLMETHIONINE:TRNA RIBOSYLTRANSFERASE-ISOMERASE"/>
    <property type="match status" value="1"/>
</dbReference>
<sequence>MRFRTLPAPAIAFELGPEREAAMPPERRGLTRDGVRLLVATPETVAHRRFSDLPAHLSPGDLLVVNTSATVPAALEGRREDRRPTVVHVSAELPDGSWVVELRRPDRAGPQWDGAAGERVEVKGRLRLRLVAPYPEPAASSRLWRAVPETPVALLDHLARHGRPIRYAHHSARFRLDEHQTVYADRPGSAEMASAGRPFTPELLVRLMARGVTVAPVVLHAGVSSQEAGEPPLPERFAVPPDTARLVNSARCAGRRVVAVGTTVVRALESASDADGLVEPAAGWTDLVLGPDRPARVVGGLISGLHAPEASHLLLLEAVVGPDLVATAYRAALGRDYLWHEFGDSTLFLPGAVAGPAILGAA</sequence>
<keyword evidence="4" id="KW-0671">Queuosine biosynthesis</keyword>
<evidence type="ECO:0000256" key="3">
    <source>
        <dbReference type="ARBA" id="ARBA00022691"/>
    </source>
</evidence>